<evidence type="ECO:0000313" key="1">
    <source>
        <dbReference type="Proteomes" id="UP000887576"/>
    </source>
</evidence>
<reference evidence="2" key="1">
    <citation type="submission" date="2022-11" db="UniProtKB">
        <authorList>
            <consortium name="WormBaseParasite"/>
        </authorList>
    </citation>
    <scope>IDENTIFICATION</scope>
</reference>
<evidence type="ECO:0000313" key="2">
    <source>
        <dbReference type="WBParaSite" id="JU765_v2.g6321.t1"/>
    </source>
</evidence>
<organism evidence="1 2">
    <name type="scientific">Panagrolaimus sp. JU765</name>
    <dbReference type="NCBI Taxonomy" id="591449"/>
    <lineage>
        <taxon>Eukaryota</taxon>
        <taxon>Metazoa</taxon>
        <taxon>Ecdysozoa</taxon>
        <taxon>Nematoda</taxon>
        <taxon>Chromadorea</taxon>
        <taxon>Rhabditida</taxon>
        <taxon>Tylenchina</taxon>
        <taxon>Panagrolaimomorpha</taxon>
        <taxon>Panagrolaimoidea</taxon>
        <taxon>Panagrolaimidae</taxon>
        <taxon>Panagrolaimus</taxon>
    </lineage>
</organism>
<accession>A0AC34RFI5</accession>
<sequence>MKWFCCCLLLVLLSFFMAEITFAQVFPRGTTFQTDYDTQLTQKLKDGYSCMINQTWDGKPVDHDPIKIKMHWHFERVKGAPHKRVIVVEFTAPLFDDPEPDFPPGPTPGLWNYEVVELFFANNEGHYLEVEVGPHGHWLLLFHKGYRDCFNSGEDVDIEVENNFDMNTWHCRFEIPLAFFPAKVTKFNAYAIHGVNSERQYEALHPVTDGGLKEPDFHKLEYFKKIDTLRFIPETYNNQVFVDAKFGNMWSVVAPDDDEVEAKRPKREDDWD</sequence>
<dbReference type="Proteomes" id="UP000887576">
    <property type="component" value="Unplaced"/>
</dbReference>
<proteinExistence type="predicted"/>
<dbReference type="WBParaSite" id="JU765_v2.g6321.t1">
    <property type="protein sequence ID" value="JU765_v2.g6321.t1"/>
    <property type="gene ID" value="JU765_v2.g6321"/>
</dbReference>
<protein>
    <submittedName>
        <fullName evidence="2">Uncharacterized protein</fullName>
    </submittedName>
</protein>
<name>A0AC34RFI5_9BILA</name>